<proteinExistence type="predicted"/>
<dbReference type="PANTHER" id="PTHR10000">
    <property type="entry name" value="PHOSPHOSERINE PHOSPHATASE"/>
    <property type="match status" value="1"/>
</dbReference>
<dbReference type="PROSITE" id="PS01229">
    <property type="entry name" value="COF_2"/>
    <property type="match status" value="1"/>
</dbReference>
<sequence>MIQLIACDLDGTLLDSNTQIRPSSRVMLRDLWKSGVMIVLATGRSWRTAFKIQQQLGISGPIIAHNGGYAFNPATGADLYRRGVPVTMAKDMLDWSSQHDIMLRCYLGYNRPVIFNFFTPSHLSRYLRPEDTLLSHDGSNLNIDPLEIFLFGTTEIVPFRRHFGIEGPGYELVIFDHGDHQEINICAPQVDKVEALSYICSHLGFARSEVMAMGDGTNDVAMLAWAGTSVAMGHGAPESHVEANYVTSPTSLDPVVEGLRWAMSEKLLVPYRDRA</sequence>
<dbReference type="PANTHER" id="PTHR10000:SF8">
    <property type="entry name" value="HAD SUPERFAMILY HYDROLASE-LIKE, TYPE 3"/>
    <property type="match status" value="1"/>
</dbReference>
<comment type="caution">
    <text evidence="1">The sequence shown here is derived from an EMBL/GenBank/DDBJ whole genome shotgun (WGS) entry which is preliminary data.</text>
</comment>
<dbReference type="Proteomes" id="UP000242972">
    <property type="component" value="Unassembled WGS sequence"/>
</dbReference>
<dbReference type="GO" id="GO:0000287">
    <property type="term" value="F:magnesium ion binding"/>
    <property type="evidence" value="ECO:0007669"/>
    <property type="project" value="TreeGrafter"/>
</dbReference>
<dbReference type="EMBL" id="PXYW01000060">
    <property type="protein sequence ID" value="PSR31620.1"/>
    <property type="molecule type" value="Genomic_DNA"/>
</dbReference>
<dbReference type="Gene3D" id="3.40.50.1000">
    <property type="entry name" value="HAD superfamily/HAD-like"/>
    <property type="match status" value="1"/>
</dbReference>
<name>A0A2T2XAX6_9FIRM</name>
<evidence type="ECO:0000313" key="1">
    <source>
        <dbReference type="EMBL" id="PSR31620.1"/>
    </source>
</evidence>
<dbReference type="InterPro" id="IPR023214">
    <property type="entry name" value="HAD_sf"/>
</dbReference>
<dbReference type="Gene3D" id="3.30.1240.10">
    <property type="match status" value="1"/>
</dbReference>
<reference evidence="1 2" key="1">
    <citation type="journal article" date="2014" name="BMC Genomics">
        <title>Comparison of environmental and isolate Sulfobacillus genomes reveals diverse carbon, sulfur, nitrogen, and hydrogen metabolisms.</title>
        <authorList>
            <person name="Justice N.B."/>
            <person name="Norman A."/>
            <person name="Brown C.T."/>
            <person name="Singh A."/>
            <person name="Thomas B.C."/>
            <person name="Banfield J.F."/>
        </authorList>
    </citation>
    <scope>NUCLEOTIDE SEQUENCE [LARGE SCALE GENOMIC DNA]</scope>
    <source>
        <strain evidence="1">AMDSBA4</strain>
    </source>
</reference>
<accession>A0A2T2XAX6</accession>
<protein>
    <submittedName>
        <fullName evidence="1">HAD family phosphatase</fullName>
    </submittedName>
</protein>
<evidence type="ECO:0000313" key="2">
    <source>
        <dbReference type="Proteomes" id="UP000242972"/>
    </source>
</evidence>
<dbReference type="AlphaFoldDB" id="A0A2T2XAX6"/>
<dbReference type="InterPro" id="IPR036412">
    <property type="entry name" value="HAD-like_sf"/>
</dbReference>
<dbReference type="SUPFAM" id="SSF56784">
    <property type="entry name" value="HAD-like"/>
    <property type="match status" value="1"/>
</dbReference>
<dbReference type="GO" id="GO:0016791">
    <property type="term" value="F:phosphatase activity"/>
    <property type="evidence" value="ECO:0007669"/>
    <property type="project" value="TreeGrafter"/>
</dbReference>
<dbReference type="Pfam" id="PF08282">
    <property type="entry name" value="Hydrolase_3"/>
    <property type="match status" value="1"/>
</dbReference>
<dbReference type="GO" id="GO:0005829">
    <property type="term" value="C:cytosol"/>
    <property type="evidence" value="ECO:0007669"/>
    <property type="project" value="TreeGrafter"/>
</dbReference>
<organism evidence="1 2">
    <name type="scientific">Sulfobacillus benefaciens</name>
    <dbReference type="NCBI Taxonomy" id="453960"/>
    <lineage>
        <taxon>Bacteria</taxon>
        <taxon>Bacillati</taxon>
        <taxon>Bacillota</taxon>
        <taxon>Clostridia</taxon>
        <taxon>Eubacteriales</taxon>
        <taxon>Clostridiales Family XVII. Incertae Sedis</taxon>
        <taxon>Sulfobacillus</taxon>
    </lineage>
</organism>
<gene>
    <name evidence="1" type="ORF">C7B46_16605</name>
</gene>